<accession>A0AAD4SXY2</accession>
<dbReference type="AlphaFoldDB" id="A0AAD4SXY2"/>
<keyword evidence="3" id="KW-1185">Reference proteome</keyword>
<dbReference type="EMBL" id="JAJJMB010008256">
    <property type="protein sequence ID" value="KAI3924842.1"/>
    <property type="molecule type" value="Genomic_DNA"/>
</dbReference>
<keyword evidence="1" id="KW-0732">Signal</keyword>
<evidence type="ECO:0000313" key="2">
    <source>
        <dbReference type="EMBL" id="KAI3924842.1"/>
    </source>
</evidence>
<feature type="chain" id="PRO_5042029468" description="Maturase K" evidence="1">
    <location>
        <begin position="26"/>
        <end position="80"/>
    </location>
</feature>
<dbReference type="Proteomes" id="UP001202328">
    <property type="component" value="Unassembled WGS sequence"/>
</dbReference>
<evidence type="ECO:0000313" key="3">
    <source>
        <dbReference type="Proteomes" id="UP001202328"/>
    </source>
</evidence>
<reference evidence="2" key="1">
    <citation type="submission" date="2022-04" db="EMBL/GenBank/DDBJ databases">
        <title>A functionally conserved STORR gene fusion in Papaver species that diverged 16.8 million years ago.</title>
        <authorList>
            <person name="Catania T."/>
        </authorList>
    </citation>
    <scope>NUCLEOTIDE SEQUENCE</scope>
    <source>
        <strain evidence="2">S-188037</strain>
    </source>
</reference>
<gene>
    <name evidence="2" type="ORF">MKW98_031093</name>
</gene>
<organism evidence="2 3">
    <name type="scientific">Papaver atlanticum</name>
    <dbReference type="NCBI Taxonomy" id="357466"/>
    <lineage>
        <taxon>Eukaryota</taxon>
        <taxon>Viridiplantae</taxon>
        <taxon>Streptophyta</taxon>
        <taxon>Embryophyta</taxon>
        <taxon>Tracheophyta</taxon>
        <taxon>Spermatophyta</taxon>
        <taxon>Magnoliopsida</taxon>
        <taxon>Ranunculales</taxon>
        <taxon>Papaveraceae</taxon>
        <taxon>Papaveroideae</taxon>
        <taxon>Papaver</taxon>
    </lineage>
</organism>
<feature type="non-terminal residue" evidence="2">
    <location>
        <position position="80"/>
    </location>
</feature>
<proteinExistence type="predicted"/>
<evidence type="ECO:0000256" key="1">
    <source>
        <dbReference type="SAM" id="SignalP"/>
    </source>
</evidence>
<protein>
    <recommendedName>
        <fullName evidence="4">Maturase K</fullName>
    </recommendedName>
</protein>
<evidence type="ECO:0008006" key="4">
    <source>
        <dbReference type="Google" id="ProtNLM"/>
    </source>
</evidence>
<sequence length="80" mass="9475">HRLRIWGRKNFFQKIPACLLVCTQATEFCCSHKQKNILTFNLSKYLNFFLDPDVFMYVKKGNASLNLELQSLRLKLKTIH</sequence>
<feature type="signal peptide" evidence="1">
    <location>
        <begin position="1"/>
        <end position="25"/>
    </location>
</feature>
<name>A0AAD4SXY2_9MAGN</name>
<comment type="caution">
    <text evidence="2">The sequence shown here is derived from an EMBL/GenBank/DDBJ whole genome shotgun (WGS) entry which is preliminary data.</text>
</comment>